<dbReference type="EMBL" id="AP009044">
    <property type="protein sequence ID" value="BAF54869.1"/>
    <property type="molecule type" value="Genomic_DNA"/>
</dbReference>
<dbReference type="AlphaFoldDB" id="A0AB72VCD5"/>
<protein>
    <submittedName>
        <fullName evidence="1">Uncharacterized protein</fullName>
    </submittedName>
</protein>
<reference evidence="1" key="1">
    <citation type="journal article" date="2007" name="Microbiology">
        <title>Comparative analysis of the Corynebacterium glutamicum group and complete genome sequence of strain R.</title>
        <authorList>
            <person name="Yukawa H."/>
            <person name="Omumasaba C.A."/>
            <person name="Nonaka H."/>
            <person name="Kos P."/>
            <person name="Okai N."/>
            <person name="Suzuki N."/>
            <person name="Suda M."/>
            <person name="Tsuge Y."/>
            <person name="Watanabe J."/>
            <person name="Ikeda Y."/>
            <person name="Vertes A.A."/>
            <person name="Inui M."/>
        </authorList>
    </citation>
    <scope>NUCLEOTIDE SEQUENCE</scope>
    <source>
        <strain evidence="1">R</strain>
    </source>
</reference>
<evidence type="ECO:0000313" key="1">
    <source>
        <dbReference type="EMBL" id="BAF54869.1"/>
    </source>
</evidence>
<sequence>MAKIVVDTPGAWIAIQGTASASAIDTARVGVTVVTAGMT</sequence>
<organism evidence="1">
    <name type="scientific">Corynebacterium glutamicum (strain R)</name>
    <dbReference type="NCBI Taxonomy" id="340322"/>
    <lineage>
        <taxon>Bacteria</taxon>
        <taxon>Bacillati</taxon>
        <taxon>Actinomycetota</taxon>
        <taxon>Actinomycetes</taxon>
        <taxon>Mycobacteriales</taxon>
        <taxon>Corynebacteriaceae</taxon>
        <taxon>Corynebacterium</taxon>
    </lineage>
</organism>
<accession>A0AB72VCD5</accession>
<dbReference type="KEGG" id="cgt:cgR_1874"/>
<gene>
    <name evidence="1" type="ordered locus">cgR_1874</name>
</gene>
<dbReference type="Proteomes" id="UP000006698">
    <property type="component" value="Chromosome"/>
</dbReference>
<name>A0AB72VCD5_CORGB</name>
<proteinExistence type="predicted"/>